<dbReference type="PANTHER" id="PTHR35849:SF2">
    <property type="entry name" value="BLR2341 PROTEIN"/>
    <property type="match status" value="1"/>
</dbReference>
<dbReference type="Pfam" id="PF13466">
    <property type="entry name" value="STAS_2"/>
    <property type="match status" value="1"/>
</dbReference>
<dbReference type="InterPro" id="IPR036513">
    <property type="entry name" value="STAS_dom_sf"/>
</dbReference>
<feature type="region of interest" description="Disordered" evidence="1">
    <location>
        <begin position="1"/>
        <end position="30"/>
    </location>
</feature>
<feature type="domain" description="STAS" evidence="2">
    <location>
        <begin position="48"/>
        <end position="124"/>
    </location>
</feature>
<dbReference type="PANTHER" id="PTHR35849">
    <property type="entry name" value="BLR2341 PROTEIN"/>
    <property type="match status" value="1"/>
</dbReference>
<proteinExistence type="predicted"/>
<evidence type="ECO:0000256" key="1">
    <source>
        <dbReference type="SAM" id="MobiDB-lite"/>
    </source>
</evidence>
<evidence type="ECO:0000313" key="4">
    <source>
        <dbReference type="Proteomes" id="UP000298513"/>
    </source>
</evidence>
<dbReference type="InterPro" id="IPR002645">
    <property type="entry name" value="STAS_dom"/>
</dbReference>
<dbReference type="Proteomes" id="UP000298513">
    <property type="component" value="Unassembled WGS sequence"/>
</dbReference>
<reference evidence="3 4" key="1">
    <citation type="submission" date="2019-04" db="EMBL/GenBank/DDBJ databases">
        <title>Streptomyces sp. nov. Bv016 isolated from bark of Buahinia variegata.</title>
        <authorList>
            <person name="Kanchanasin P."/>
            <person name="Tanasupawat S."/>
            <person name="Yuki M."/>
            <person name="Kudo T."/>
        </authorList>
    </citation>
    <scope>NUCLEOTIDE SEQUENCE [LARGE SCALE GENOMIC DNA]</scope>
    <source>
        <strain evidence="3 4">JCM 4765</strain>
    </source>
</reference>
<name>A0A4Z1DK38_STRGP</name>
<organism evidence="3 4">
    <name type="scientific">Streptomyces griseoluteus</name>
    <dbReference type="NCBI Taxonomy" id="29306"/>
    <lineage>
        <taxon>Bacteria</taxon>
        <taxon>Bacillati</taxon>
        <taxon>Actinomycetota</taxon>
        <taxon>Actinomycetes</taxon>
        <taxon>Kitasatosporales</taxon>
        <taxon>Streptomycetaceae</taxon>
        <taxon>Streptomyces</taxon>
    </lineage>
</organism>
<keyword evidence="4" id="KW-1185">Reference proteome</keyword>
<dbReference type="AlphaFoldDB" id="A0A4Z1DK38"/>
<dbReference type="CDD" id="cd07043">
    <property type="entry name" value="STAS_anti-anti-sigma_factors"/>
    <property type="match status" value="1"/>
</dbReference>
<protein>
    <submittedName>
        <fullName evidence="3">Anti-sigma factor antagonist</fullName>
    </submittedName>
</protein>
<evidence type="ECO:0000313" key="3">
    <source>
        <dbReference type="EMBL" id="TGN84543.1"/>
    </source>
</evidence>
<comment type="caution">
    <text evidence="3">The sequence shown here is derived from an EMBL/GenBank/DDBJ whole genome shotgun (WGS) entry which is preliminary data.</text>
</comment>
<dbReference type="PROSITE" id="PS50801">
    <property type="entry name" value="STAS"/>
    <property type="match status" value="1"/>
</dbReference>
<feature type="region of interest" description="Disordered" evidence="1">
    <location>
        <begin position="137"/>
        <end position="174"/>
    </location>
</feature>
<dbReference type="Gene3D" id="3.30.750.24">
    <property type="entry name" value="STAS domain"/>
    <property type="match status" value="1"/>
</dbReference>
<feature type="compositionally biased region" description="Low complexity" evidence="1">
    <location>
        <begin position="139"/>
        <end position="157"/>
    </location>
</feature>
<dbReference type="InterPro" id="IPR052746">
    <property type="entry name" value="MlaB_ABC_Transporter"/>
</dbReference>
<dbReference type="SUPFAM" id="SSF52091">
    <property type="entry name" value="SpoIIaa-like"/>
    <property type="match status" value="1"/>
</dbReference>
<sequence length="174" mass="18324">MQQPSDRVRSPLAPNLPCSERDGAAESLPPGQATALFASSGNRSRVIVRGELDLVSGEQIRGRLVEALTASPNRLELDLSGVSFCDCAGLNVLLELRHRALSQGKTVTIRAASPVVDRLLDLIGAQKLFAPERSWCTEPASSGAASLPSPKPGASPGVKAQRGRHLSVRVSEPA</sequence>
<evidence type="ECO:0000259" key="2">
    <source>
        <dbReference type="PROSITE" id="PS50801"/>
    </source>
</evidence>
<gene>
    <name evidence="3" type="ORF">E5082_09070</name>
</gene>
<dbReference type="EMBL" id="SRRU01000003">
    <property type="protein sequence ID" value="TGN84543.1"/>
    <property type="molecule type" value="Genomic_DNA"/>
</dbReference>
<dbReference type="InterPro" id="IPR058548">
    <property type="entry name" value="MlaB-like_STAS"/>
</dbReference>
<accession>A0A4Z1DK38</accession>